<proteinExistence type="predicted"/>
<sequence length="176" mass="19137">MAARVDPTIEVKVFVDKERSRVIFAESGKEFVDVLFGFLTLPLGTVVRLLGKQSQVGRLDELYKSVKGLSADFFRTGACKAMLLKPINAAAQQCCQLSVRVDGTKRDGERPESSAAAAAGSDAGVFVKGDVKFIVTDDFHVAPASTSLMLSLFDKFDVQDPSSLEQRTLHLSFFAK</sequence>
<gene>
    <name evidence="1" type="ORF">CAMPLR22A2D_LOCUS4448</name>
</gene>
<accession>A0A7H4LMI5</accession>
<protein>
    <submittedName>
        <fullName evidence="1">Uncharacterized protein</fullName>
    </submittedName>
</protein>
<evidence type="ECO:0000313" key="2">
    <source>
        <dbReference type="Proteomes" id="UP000280104"/>
    </source>
</evidence>
<dbReference type="Proteomes" id="UP000280104">
    <property type="component" value="Chromosome II"/>
</dbReference>
<dbReference type="Pfam" id="PF05056">
    <property type="entry name" value="DUF674"/>
    <property type="match status" value="2"/>
</dbReference>
<evidence type="ECO:0000313" key="1">
    <source>
        <dbReference type="EMBL" id="SPT19823.1"/>
    </source>
</evidence>
<dbReference type="EMBL" id="LS480641">
    <property type="protein sequence ID" value="SPT19823.1"/>
    <property type="molecule type" value="Genomic_DNA"/>
</dbReference>
<name>A0A7H4LMI5_WHEAT</name>
<dbReference type="PANTHER" id="PTHR33103:SF86">
    <property type="entry name" value="OS04G0594500 PROTEIN"/>
    <property type="match status" value="1"/>
</dbReference>
<dbReference type="Gramene" id="TraesPARA_EIv1.0_0732960.1">
    <property type="protein sequence ID" value="TraesPARA_EIv1.0_0732960.1.CDS1"/>
    <property type="gene ID" value="TraesPARA_EIv1.0_0732960"/>
</dbReference>
<reference evidence="1 2" key="1">
    <citation type="submission" date="2018-05" db="EMBL/GenBank/DDBJ databases">
        <authorList>
            <person name="Thind KAUR A."/>
        </authorList>
    </citation>
    <scope>NUCLEOTIDE SEQUENCE [LARGE SCALE GENOMIC DNA]</scope>
</reference>
<dbReference type="InterPro" id="IPR007750">
    <property type="entry name" value="DUF674"/>
</dbReference>
<organism evidence="1 2">
    <name type="scientific">Triticum aestivum</name>
    <name type="common">Wheat</name>
    <dbReference type="NCBI Taxonomy" id="4565"/>
    <lineage>
        <taxon>Eukaryota</taxon>
        <taxon>Viridiplantae</taxon>
        <taxon>Streptophyta</taxon>
        <taxon>Embryophyta</taxon>
        <taxon>Tracheophyta</taxon>
        <taxon>Spermatophyta</taxon>
        <taxon>Magnoliopsida</taxon>
        <taxon>Liliopsida</taxon>
        <taxon>Poales</taxon>
        <taxon>Poaceae</taxon>
        <taxon>BOP clade</taxon>
        <taxon>Pooideae</taxon>
        <taxon>Triticodae</taxon>
        <taxon>Triticeae</taxon>
        <taxon>Triticinae</taxon>
        <taxon>Triticum</taxon>
    </lineage>
</organism>
<dbReference type="AlphaFoldDB" id="A0A7H4LMI5"/>
<dbReference type="PANTHER" id="PTHR33103">
    <property type="entry name" value="OS01G0153900 PROTEIN"/>
    <property type="match status" value="1"/>
</dbReference>